<dbReference type="InterPro" id="IPR037138">
    <property type="entry name" value="His_deacetylse_dom_sf"/>
</dbReference>
<reference evidence="3 4" key="1">
    <citation type="submission" date="2018-11" db="EMBL/GenBank/DDBJ databases">
        <authorList>
            <consortium name="Pathogen Informatics"/>
        </authorList>
    </citation>
    <scope>NUCLEOTIDE SEQUENCE [LARGE SCALE GENOMIC DNA]</scope>
</reference>
<dbReference type="GO" id="GO:0000118">
    <property type="term" value="C:histone deacetylase complex"/>
    <property type="evidence" value="ECO:0007669"/>
    <property type="project" value="TreeGrafter"/>
</dbReference>
<organism evidence="4 5">
    <name type="scientific">Heligmosomoides polygyrus</name>
    <name type="common">Parasitic roundworm</name>
    <dbReference type="NCBI Taxonomy" id="6339"/>
    <lineage>
        <taxon>Eukaryota</taxon>
        <taxon>Metazoa</taxon>
        <taxon>Ecdysozoa</taxon>
        <taxon>Nematoda</taxon>
        <taxon>Chromadorea</taxon>
        <taxon>Rhabditida</taxon>
        <taxon>Rhabditina</taxon>
        <taxon>Rhabditomorpha</taxon>
        <taxon>Strongyloidea</taxon>
        <taxon>Heligmosomidae</taxon>
        <taxon>Heligmosomoides</taxon>
    </lineage>
</organism>
<evidence type="ECO:0000313" key="5">
    <source>
        <dbReference type="WBParaSite" id="HPBE_0001868901-mRNA-1"/>
    </source>
</evidence>
<evidence type="ECO:0000256" key="1">
    <source>
        <dbReference type="ARBA" id="ARBA00048287"/>
    </source>
</evidence>
<dbReference type="OrthoDB" id="437693at2759"/>
<comment type="catalytic activity">
    <reaction evidence="1">
        <text>N(6)-acetyl-L-lysyl-[histone] + H2O = L-lysyl-[histone] + acetate</text>
        <dbReference type="Rhea" id="RHEA:58196"/>
        <dbReference type="Rhea" id="RHEA-COMP:9845"/>
        <dbReference type="Rhea" id="RHEA-COMP:11338"/>
        <dbReference type="ChEBI" id="CHEBI:15377"/>
        <dbReference type="ChEBI" id="CHEBI:29969"/>
        <dbReference type="ChEBI" id="CHEBI:30089"/>
        <dbReference type="ChEBI" id="CHEBI:61930"/>
        <dbReference type="EC" id="3.5.1.98"/>
    </reaction>
</comment>
<dbReference type="Gene3D" id="3.40.800.20">
    <property type="entry name" value="Histone deacetylase domain"/>
    <property type="match status" value="1"/>
</dbReference>
<accession>A0A3P8AF21</accession>
<gene>
    <name evidence="3" type="ORF">HPBE_LOCUS18688</name>
</gene>
<dbReference type="AlphaFoldDB" id="A0A183G9Q6"/>
<dbReference type="PANTHER" id="PTHR10625">
    <property type="entry name" value="HISTONE DEACETYLASE HDAC1-RELATED"/>
    <property type="match status" value="1"/>
</dbReference>
<evidence type="ECO:0000259" key="2">
    <source>
        <dbReference type="Pfam" id="PF00850"/>
    </source>
</evidence>
<dbReference type="GO" id="GO:0141221">
    <property type="term" value="F:histone deacetylase activity, hydrolytic mechanism"/>
    <property type="evidence" value="ECO:0007669"/>
    <property type="project" value="UniProtKB-EC"/>
</dbReference>
<dbReference type="SUPFAM" id="SSF52768">
    <property type="entry name" value="Arginase/deacetylase"/>
    <property type="match status" value="1"/>
</dbReference>
<dbReference type="InterPro" id="IPR023696">
    <property type="entry name" value="Ureohydrolase_dom_sf"/>
</dbReference>
<reference evidence="5" key="2">
    <citation type="submission" date="2019-09" db="UniProtKB">
        <authorList>
            <consortium name="WormBaseParasite"/>
        </authorList>
    </citation>
    <scope>IDENTIFICATION</scope>
</reference>
<dbReference type="EMBL" id="UZAH01030853">
    <property type="protein sequence ID" value="VDP12542.1"/>
    <property type="molecule type" value="Genomic_DNA"/>
</dbReference>
<evidence type="ECO:0000313" key="4">
    <source>
        <dbReference type="Proteomes" id="UP000050761"/>
    </source>
</evidence>
<feature type="domain" description="Histone deacetylase" evidence="2">
    <location>
        <begin position="33"/>
        <end position="118"/>
    </location>
</feature>
<dbReference type="Proteomes" id="UP000050761">
    <property type="component" value="Unassembled WGS sequence"/>
</dbReference>
<keyword evidence="4" id="KW-1185">Reference proteome</keyword>
<sequence length="154" mass="17400">MERTSEWQLVSDESIVRPNEATKNDLLIAHSRLDDERVFILDVYNPRIYPFDHKAQEGISRSVHVGSMTSEREYLRLLKKHLTSSLAEFKCDLVVYNAGTDGLEGDPLGRLNLSPENETPIVMVTSGGYLMESADVIATSIRNLHEKELIQLKA</sequence>
<name>A0A183G9Q6_HELPZ</name>
<dbReference type="GO" id="GO:0040029">
    <property type="term" value="P:epigenetic regulation of gene expression"/>
    <property type="evidence" value="ECO:0007669"/>
    <property type="project" value="TreeGrafter"/>
</dbReference>
<dbReference type="Pfam" id="PF00850">
    <property type="entry name" value="Hist_deacetyl"/>
    <property type="match status" value="1"/>
</dbReference>
<evidence type="ECO:0000313" key="3">
    <source>
        <dbReference type="EMBL" id="VDP12542.1"/>
    </source>
</evidence>
<proteinExistence type="predicted"/>
<accession>A0A183G9Q6</accession>
<protein>
    <submittedName>
        <fullName evidence="5">Hist_deacetyl domain-containing protein</fullName>
    </submittedName>
</protein>
<dbReference type="PANTHER" id="PTHR10625:SF23">
    <property type="entry name" value="HISTONE DEACETYLASE 11"/>
    <property type="match status" value="1"/>
</dbReference>
<dbReference type="WBParaSite" id="HPBE_0001868901-mRNA-1">
    <property type="protein sequence ID" value="HPBE_0001868901-mRNA-1"/>
    <property type="gene ID" value="HPBE_0001868901"/>
</dbReference>
<dbReference type="InterPro" id="IPR023801">
    <property type="entry name" value="His_deacetylse_dom"/>
</dbReference>